<dbReference type="GO" id="GO:0036064">
    <property type="term" value="C:ciliary basal body"/>
    <property type="evidence" value="ECO:0007669"/>
    <property type="project" value="TreeGrafter"/>
</dbReference>
<reference evidence="3" key="1">
    <citation type="submission" date="2025-08" db="UniProtKB">
        <authorList>
            <consortium name="Ensembl"/>
        </authorList>
    </citation>
    <scope>IDENTIFICATION</scope>
</reference>
<feature type="compositionally biased region" description="Polar residues" evidence="2">
    <location>
        <begin position="41"/>
        <end position="52"/>
    </location>
</feature>
<dbReference type="InterPro" id="IPR051655">
    <property type="entry name" value="FAM161"/>
</dbReference>
<proteinExistence type="predicted"/>
<dbReference type="OrthoDB" id="9897099at2759"/>
<gene>
    <name evidence="3" type="primary">TSGA10IP</name>
</gene>
<sequence>MEPNMLNTHQQLVRANSERFTQDLGPKAPETATGLLELLSGFSQAEQGNLGSDDNVPRQGRPQRSQSAGQRAKKDCGPHGRNKKGQASAEAEDLFPAPPRKPSFPFQWAWENFIMDGQALPHTSSPEDPGHQVLPSPPAVPQHKSRRKSMVSLPESLDFCQKVEMQNLERRQQLGAWGGILLPPGKGESQGLELPGKCGLCLPGKSSGSESESEEAAELEGLGAEEAARGLGPGELLQIPRRGSIWEEERFSEAAEEAEQWGYSATHRRKGSSRKKGQNSGEEASEEGGLRRQGQGSSSSFNNFRGSQRGVSRAKELEGPWDLEKLHRRLQQELNCGPQKQSWKSFRTASNRSGKAHVLGDNGTFLFASFPNRTFHKRQEATRSLLQSWERQEQEQQQQAELRRTREQRVQQQVARCLAAYAPRGGRGPSATQRKVEELRRQERQRFAEYQAELQGIQHRVQARPFLFQQAMQTNARLTVARRFSQVLSALGVDEEELVAETHKKDTMRTSSKPRSHRSMGVRMEPSSQSPPKTEPTGSHPDRHSSPSMEYCPQ</sequence>
<protein>
    <submittedName>
        <fullName evidence="3">Testis specific 10 interacting protein</fullName>
    </submittedName>
</protein>
<evidence type="ECO:0000256" key="1">
    <source>
        <dbReference type="ARBA" id="ARBA00023054"/>
    </source>
</evidence>
<keyword evidence="4" id="KW-1185">Reference proteome</keyword>
<feature type="compositionally biased region" description="Low complexity" evidence="2">
    <location>
        <begin position="292"/>
        <end position="309"/>
    </location>
</feature>
<feature type="region of interest" description="Disordered" evidence="2">
    <location>
        <begin position="1"/>
        <end position="100"/>
    </location>
</feature>
<evidence type="ECO:0000256" key="2">
    <source>
        <dbReference type="SAM" id="MobiDB-lite"/>
    </source>
</evidence>
<feature type="compositionally biased region" description="Basic residues" evidence="2">
    <location>
        <begin position="266"/>
        <end position="277"/>
    </location>
</feature>
<feature type="region of interest" description="Disordered" evidence="2">
    <location>
        <begin position="499"/>
        <end position="554"/>
    </location>
</feature>
<dbReference type="PANTHER" id="PTHR21501:SF5">
    <property type="entry name" value="TESTIS-SPECIFIC PROTEIN 10-INTERACTING PROTEIN"/>
    <property type="match status" value="1"/>
</dbReference>
<keyword evidence="1" id="KW-0175">Coiled coil</keyword>
<feature type="region of interest" description="Disordered" evidence="2">
    <location>
        <begin position="203"/>
        <end position="238"/>
    </location>
</feature>
<evidence type="ECO:0000313" key="3">
    <source>
        <dbReference type="Ensembl" id="ENSSVLP00005011039.1"/>
    </source>
</evidence>
<feature type="region of interest" description="Disordered" evidence="2">
    <location>
        <begin position="118"/>
        <end position="148"/>
    </location>
</feature>
<accession>A0A8D2B4U7</accession>
<dbReference type="GO" id="GO:0032391">
    <property type="term" value="C:photoreceptor connecting cilium"/>
    <property type="evidence" value="ECO:0007669"/>
    <property type="project" value="TreeGrafter"/>
</dbReference>
<dbReference type="GO" id="GO:0044782">
    <property type="term" value="P:cilium organization"/>
    <property type="evidence" value="ECO:0007669"/>
    <property type="project" value="TreeGrafter"/>
</dbReference>
<dbReference type="Ensembl" id="ENSSVLT00005012210.1">
    <property type="protein sequence ID" value="ENSSVLP00005011039.1"/>
    <property type="gene ID" value="ENSSVLG00005008758.1"/>
</dbReference>
<evidence type="ECO:0000313" key="4">
    <source>
        <dbReference type="Proteomes" id="UP000694564"/>
    </source>
</evidence>
<reference evidence="3" key="2">
    <citation type="submission" date="2025-09" db="UniProtKB">
        <authorList>
            <consortium name="Ensembl"/>
        </authorList>
    </citation>
    <scope>IDENTIFICATION</scope>
</reference>
<dbReference type="GeneTree" id="ENSGT00390000008351"/>
<organism evidence="3 4">
    <name type="scientific">Sciurus vulgaris</name>
    <name type="common">Eurasian red squirrel</name>
    <dbReference type="NCBI Taxonomy" id="55149"/>
    <lineage>
        <taxon>Eukaryota</taxon>
        <taxon>Metazoa</taxon>
        <taxon>Chordata</taxon>
        <taxon>Craniata</taxon>
        <taxon>Vertebrata</taxon>
        <taxon>Euteleostomi</taxon>
        <taxon>Mammalia</taxon>
        <taxon>Eutheria</taxon>
        <taxon>Euarchontoglires</taxon>
        <taxon>Glires</taxon>
        <taxon>Rodentia</taxon>
        <taxon>Sciuromorpha</taxon>
        <taxon>Sciuridae</taxon>
        <taxon>Sciurinae</taxon>
        <taxon>Sciurini</taxon>
        <taxon>Sciurus</taxon>
    </lineage>
</organism>
<feature type="region of interest" description="Disordered" evidence="2">
    <location>
        <begin position="421"/>
        <end position="440"/>
    </location>
</feature>
<dbReference type="Proteomes" id="UP000694564">
    <property type="component" value="Chromosome 11"/>
</dbReference>
<dbReference type="PANTHER" id="PTHR21501">
    <property type="entry name" value="PROTEIN FAM-161"/>
    <property type="match status" value="1"/>
</dbReference>
<dbReference type="AlphaFoldDB" id="A0A8D2B4U7"/>
<feature type="compositionally biased region" description="Polar residues" evidence="2">
    <location>
        <begin position="1"/>
        <end position="14"/>
    </location>
</feature>
<name>A0A8D2B4U7_SCIVU</name>
<feature type="region of interest" description="Disordered" evidence="2">
    <location>
        <begin position="256"/>
        <end position="315"/>
    </location>
</feature>